<comment type="caution">
    <text evidence="1">The sequence shown here is derived from an EMBL/GenBank/DDBJ whole genome shotgun (WGS) entry which is preliminary data.</text>
</comment>
<evidence type="ECO:0000313" key="1">
    <source>
        <dbReference type="EMBL" id="HAC6947945.1"/>
    </source>
</evidence>
<proteinExistence type="predicted"/>
<accession>A0A702KU99</accession>
<protein>
    <submittedName>
        <fullName evidence="1">Uncharacterized protein</fullName>
    </submittedName>
</protein>
<sequence length="326" mass="37699">MEKNQKEKYEEKLKKHVSGWELKNFRVCYDEQIIFLCGAKVAPFNEPQTTMRGMFYEFCKENDSRLFNKLLLAEAFKNYLKDSHYPDLISFEKDIANLSSLIIIFLESSGSIAELGLFCNLDDINKKLLVIVPEHEVKDDKKESFIYLGPLSYLREKVNEKSYIVYPGPVDGKDYNEHLELILDDVKSLAPSDGKEYKFDVNNSGHLAFLLTHIISLAMPIRLKEIMMCVSELGINATLQKDIERMLFLLETFFHIEVYEYGGTKYYYTKSSKGSIRLGKNKSGYTVDEVGIKADLLLFINDVARCDDKKRRLALNSIKEMINEHN</sequence>
<dbReference type="AlphaFoldDB" id="A0A702KU99"/>
<organism evidence="1">
    <name type="scientific">Salmonella enterica subsp. enterica serovar Javiana</name>
    <dbReference type="NCBI Taxonomy" id="363569"/>
    <lineage>
        <taxon>Bacteria</taxon>
        <taxon>Pseudomonadati</taxon>
        <taxon>Pseudomonadota</taxon>
        <taxon>Gammaproteobacteria</taxon>
        <taxon>Enterobacterales</taxon>
        <taxon>Enterobacteriaceae</taxon>
        <taxon>Salmonella</taxon>
    </lineage>
</organism>
<name>A0A702KU99_SALET</name>
<gene>
    <name evidence="1" type="ORF">G0D41_12385</name>
</gene>
<reference evidence="1" key="1">
    <citation type="journal article" date="2018" name="Genome Biol.">
        <title>SKESA: strategic k-mer extension for scrupulous assemblies.</title>
        <authorList>
            <person name="Souvorov A."/>
            <person name="Agarwala R."/>
            <person name="Lipman D.J."/>
        </authorList>
    </citation>
    <scope>NUCLEOTIDE SEQUENCE</scope>
    <source>
        <strain evidence="1">13-7331</strain>
    </source>
</reference>
<dbReference type="NCBIfam" id="NF038232">
    <property type="entry name" value="STM3845_fam"/>
    <property type="match status" value="1"/>
</dbReference>
<dbReference type="InterPro" id="IPR049725">
    <property type="entry name" value="STM3845-like"/>
</dbReference>
<reference evidence="1" key="2">
    <citation type="submission" date="2018-07" db="EMBL/GenBank/DDBJ databases">
        <authorList>
            <consortium name="NCBI Pathogen Detection Project"/>
        </authorList>
    </citation>
    <scope>NUCLEOTIDE SEQUENCE</scope>
    <source>
        <strain evidence="1">13-7331</strain>
    </source>
</reference>
<dbReference type="EMBL" id="DAAMJS010000005">
    <property type="protein sequence ID" value="HAC6947945.1"/>
    <property type="molecule type" value="Genomic_DNA"/>
</dbReference>